<protein>
    <submittedName>
        <fullName evidence="2">Uncharacterized protein</fullName>
    </submittedName>
</protein>
<gene>
    <name evidence="2" type="ORF">RJ639_040273</name>
</gene>
<dbReference type="Proteomes" id="UP001188597">
    <property type="component" value="Unassembled WGS sequence"/>
</dbReference>
<name>A0AA88WHE6_9ASTE</name>
<reference evidence="2" key="1">
    <citation type="submission" date="2022-12" db="EMBL/GenBank/DDBJ databases">
        <title>Draft genome assemblies for two species of Escallonia (Escalloniales).</title>
        <authorList>
            <person name="Chanderbali A."/>
            <person name="Dervinis C."/>
            <person name="Anghel I."/>
            <person name="Soltis D."/>
            <person name="Soltis P."/>
            <person name="Zapata F."/>
        </authorList>
    </citation>
    <scope>NUCLEOTIDE SEQUENCE</scope>
    <source>
        <strain evidence="2">UCBG64.0493</strain>
        <tissue evidence="2">Leaf</tissue>
    </source>
</reference>
<evidence type="ECO:0000313" key="3">
    <source>
        <dbReference type="Proteomes" id="UP001188597"/>
    </source>
</evidence>
<dbReference type="EMBL" id="JAVXUP010000437">
    <property type="protein sequence ID" value="KAK3027896.1"/>
    <property type="molecule type" value="Genomic_DNA"/>
</dbReference>
<sequence>MAARNTHKRIKPDGPKRCAHRPWVNNDLITQAEFVSLLTQTYMFILSNCPPYNSGGPRQISWQQLPQQILKALPDSLYPPKVSTASPVPPRRVLRTSLSSTATTAMTTTTAATTTSTTTTNRQYKAAAHEVPSGPNPESNR</sequence>
<dbReference type="AlphaFoldDB" id="A0AA88WHE6"/>
<comment type="caution">
    <text evidence="2">The sequence shown here is derived from an EMBL/GenBank/DDBJ whole genome shotgun (WGS) entry which is preliminary data.</text>
</comment>
<proteinExistence type="predicted"/>
<feature type="region of interest" description="Disordered" evidence="1">
    <location>
        <begin position="99"/>
        <end position="141"/>
    </location>
</feature>
<evidence type="ECO:0000256" key="1">
    <source>
        <dbReference type="SAM" id="MobiDB-lite"/>
    </source>
</evidence>
<organism evidence="2 3">
    <name type="scientific">Escallonia herrerae</name>
    <dbReference type="NCBI Taxonomy" id="1293975"/>
    <lineage>
        <taxon>Eukaryota</taxon>
        <taxon>Viridiplantae</taxon>
        <taxon>Streptophyta</taxon>
        <taxon>Embryophyta</taxon>
        <taxon>Tracheophyta</taxon>
        <taxon>Spermatophyta</taxon>
        <taxon>Magnoliopsida</taxon>
        <taxon>eudicotyledons</taxon>
        <taxon>Gunneridae</taxon>
        <taxon>Pentapetalae</taxon>
        <taxon>asterids</taxon>
        <taxon>campanulids</taxon>
        <taxon>Escalloniales</taxon>
        <taxon>Escalloniaceae</taxon>
        <taxon>Escallonia</taxon>
    </lineage>
</organism>
<evidence type="ECO:0000313" key="2">
    <source>
        <dbReference type="EMBL" id="KAK3027896.1"/>
    </source>
</evidence>
<feature type="compositionally biased region" description="Low complexity" evidence="1">
    <location>
        <begin position="99"/>
        <end position="120"/>
    </location>
</feature>
<keyword evidence="3" id="KW-1185">Reference proteome</keyword>
<accession>A0AA88WHE6</accession>